<dbReference type="Proteomes" id="UP000051733">
    <property type="component" value="Unassembled WGS sequence"/>
</dbReference>
<gene>
    <name evidence="1" type="ORF">FC26_GL001575</name>
</gene>
<organism evidence="1 2">
    <name type="scientific">Paucilactobacillus vaccinostercus DSM 20634</name>
    <dbReference type="NCBI Taxonomy" id="1423813"/>
    <lineage>
        <taxon>Bacteria</taxon>
        <taxon>Bacillati</taxon>
        <taxon>Bacillota</taxon>
        <taxon>Bacilli</taxon>
        <taxon>Lactobacillales</taxon>
        <taxon>Lactobacillaceae</taxon>
        <taxon>Paucilactobacillus</taxon>
    </lineage>
</organism>
<sequence length="76" mass="8838">MIEVYLKSGIYPQPVTLSDGSSGYLDRQRHLNQNRYVFHFVDHFDHNFWLNEQPADGMTINVNSVDGLTCYKLLCD</sequence>
<dbReference type="PATRIC" id="fig|1423813.3.peg.1601"/>
<reference evidence="1 2" key="1">
    <citation type="journal article" date="2015" name="Genome Announc.">
        <title>Expanding the biotechnology potential of lactobacilli through comparative genomics of 213 strains and associated genera.</title>
        <authorList>
            <person name="Sun Z."/>
            <person name="Harris H.M."/>
            <person name="McCann A."/>
            <person name="Guo C."/>
            <person name="Argimon S."/>
            <person name="Zhang W."/>
            <person name="Yang X."/>
            <person name="Jeffery I.B."/>
            <person name="Cooney J.C."/>
            <person name="Kagawa T.F."/>
            <person name="Liu W."/>
            <person name="Song Y."/>
            <person name="Salvetti E."/>
            <person name="Wrobel A."/>
            <person name="Rasinkangas P."/>
            <person name="Parkhill J."/>
            <person name="Rea M.C."/>
            <person name="O'Sullivan O."/>
            <person name="Ritari J."/>
            <person name="Douillard F.P."/>
            <person name="Paul Ross R."/>
            <person name="Yang R."/>
            <person name="Briner A.E."/>
            <person name="Felis G.E."/>
            <person name="de Vos W.M."/>
            <person name="Barrangou R."/>
            <person name="Klaenhammer T.R."/>
            <person name="Caufield P.W."/>
            <person name="Cui Y."/>
            <person name="Zhang H."/>
            <person name="O'Toole P.W."/>
        </authorList>
    </citation>
    <scope>NUCLEOTIDE SEQUENCE [LARGE SCALE GENOMIC DNA]</scope>
    <source>
        <strain evidence="1 2">DSM 20634</strain>
    </source>
</reference>
<evidence type="ECO:0000313" key="2">
    <source>
        <dbReference type="Proteomes" id="UP000051733"/>
    </source>
</evidence>
<comment type="caution">
    <text evidence="1">The sequence shown here is derived from an EMBL/GenBank/DDBJ whole genome shotgun (WGS) entry which is preliminary data.</text>
</comment>
<accession>A0A0R2AFE7</accession>
<dbReference type="AlphaFoldDB" id="A0A0R2AFE7"/>
<name>A0A0R2AFE7_9LACO</name>
<keyword evidence="2" id="KW-1185">Reference proteome</keyword>
<evidence type="ECO:0000313" key="1">
    <source>
        <dbReference type="EMBL" id="KRM61500.1"/>
    </source>
</evidence>
<proteinExistence type="predicted"/>
<dbReference type="EMBL" id="AYYY01000025">
    <property type="protein sequence ID" value="KRM61500.1"/>
    <property type="molecule type" value="Genomic_DNA"/>
</dbReference>
<dbReference type="RefSeq" id="WP_057778708.1">
    <property type="nucleotide sequence ID" value="NZ_AYYY01000025.1"/>
</dbReference>
<protein>
    <submittedName>
        <fullName evidence="1">Uncharacterized protein</fullName>
    </submittedName>
</protein>